<dbReference type="PANTHER" id="PTHR43581">
    <property type="entry name" value="ATP/GTP PHOSPHATASE"/>
    <property type="match status" value="1"/>
</dbReference>
<comment type="caution">
    <text evidence="3">The sequence shown here is derived from an EMBL/GenBank/DDBJ whole genome shotgun (WGS) entry which is preliminary data.</text>
</comment>
<dbReference type="STRING" id="1195236.CTER_1721"/>
<dbReference type="PATRIC" id="fig|1195236.3.peg.2046"/>
<dbReference type="GO" id="GO:0004519">
    <property type="term" value="F:endonuclease activity"/>
    <property type="evidence" value="ECO:0007669"/>
    <property type="project" value="UniProtKB-KW"/>
</dbReference>
<evidence type="ECO:0000313" key="4">
    <source>
        <dbReference type="Proteomes" id="UP000014155"/>
    </source>
</evidence>
<feature type="domain" description="Endonuclease GajA/Old nuclease/RecF-like AAA" evidence="1">
    <location>
        <begin position="1"/>
        <end position="383"/>
    </location>
</feature>
<dbReference type="Pfam" id="PF13175">
    <property type="entry name" value="AAA_15"/>
    <property type="match status" value="1"/>
</dbReference>
<dbReference type="EMBL" id="AORV01000028">
    <property type="protein sequence ID" value="EMS72340.1"/>
    <property type="molecule type" value="Genomic_DNA"/>
</dbReference>
<dbReference type="InterPro" id="IPR041685">
    <property type="entry name" value="AAA_GajA/Old/RecF-like"/>
</dbReference>
<evidence type="ECO:0000259" key="2">
    <source>
        <dbReference type="Pfam" id="PF20469"/>
    </source>
</evidence>
<proteinExistence type="predicted"/>
<dbReference type="RefSeq" id="WP_004625334.1">
    <property type="nucleotide sequence ID" value="NZ_AORV01000028.1"/>
</dbReference>
<dbReference type="Gene3D" id="3.40.50.300">
    <property type="entry name" value="P-loop containing nucleotide triphosphate hydrolases"/>
    <property type="match status" value="1"/>
</dbReference>
<protein>
    <submittedName>
        <fullName evidence="3">Putative ATP-dependent endonuclease of the OLD family</fullName>
    </submittedName>
</protein>
<dbReference type="eggNOG" id="COG3593">
    <property type="taxonomic scope" value="Bacteria"/>
</dbReference>
<dbReference type="CDD" id="cd01026">
    <property type="entry name" value="TOPRIM_OLD"/>
    <property type="match status" value="1"/>
</dbReference>
<dbReference type="CDD" id="cd00267">
    <property type="entry name" value="ABC_ATPase"/>
    <property type="match status" value="1"/>
</dbReference>
<evidence type="ECO:0000259" key="1">
    <source>
        <dbReference type="Pfam" id="PF13175"/>
    </source>
</evidence>
<dbReference type="Pfam" id="PF20469">
    <property type="entry name" value="OLD-like_TOPRIM"/>
    <property type="match status" value="1"/>
</dbReference>
<dbReference type="Proteomes" id="UP000014155">
    <property type="component" value="Unassembled WGS sequence"/>
</dbReference>
<feature type="domain" description="OLD protein-like TOPRIM" evidence="2">
    <location>
        <begin position="431"/>
        <end position="501"/>
    </location>
</feature>
<dbReference type="AlphaFoldDB" id="S0FJN1"/>
<dbReference type="InterPro" id="IPR034139">
    <property type="entry name" value="TOPRIM_OLD"/>
</dbReference>
<keyword evidence="4" id="KW-1185">Reference proteome</keyword>
<organism evidence="3 4">
    <name type="scientific">Ruminiclostridium cellobioparum subsp. termitidis CT1112</name>
    <dbReference type="NCBI Taxonomy" id="1195236"/>
    <lineage>
        <taxon>Bacteria</taxon>
        <taxon>Bacillati</taxon>
        <taxon>Bacillota</taxon>
        <taxon>Clostridia</taxon>
        <taxon>Eubacteriales</taxon>
        <taxon>Oscillospiraceae</taxon>
        <taxon>Ruminiclostridium</taxon>
    </lineage>
</organism>
<dbReference type="SUPFAM" id="SSF52540">
    <property type="entry name" value="P-loop containing nucleoside triphosphate hydrolases"/>
    <property type="match status" value="1"/>
</dbReference>
<keyword evidence="3" id="KW-0378">Hydrolase</keyword>
<dbReference type="PANTHER" id="PTHR43581:SF4">
    <property type="entry name" value="ATP_GTP PHOSPHATASE"/>
    <property type="match status" value="1"/>
</dbReference>
<keyword evidence="3" id="KW-0255">Endonuclease</keyword>
<dbReference type="InterPro" id="IPR027417">
    <property type="entry name" value="P-loop_NTPase"/>
</dbReference>
<gene>
    <name evidence="3" type="ORF">CTER_1721</name>
</gene>
<dbReference type="InterPro" id="IPR051396">
    <property type="entry name" value="Bact_Antivir_Def_Nuclease"/>
</dbReference>
<reference evidence="3 4" key="1">
    <citation type="journal article" date="2013" name="Genome Announc.">
        <title>Draft Genome Sequence of the Cellulolytic, Mesophilic, Anaerobic Bacterium Clostridium termitidis Strain CT1112 (DSM 5398).</title>
        <authorList>
            <person name="Lal S."/>
            <person name="Ramachandran U."/>
            <person name="Zhang X."/>
            <person name="Munir R."/>
            <person name="Sparling R."/>
            <person name="Levin D.B."/>
        </authorList>
    </citation>
    <scope>NUCLEOTIDE SEQUENCE [LARGE SCALE GENOMIC DNA]</scope>
    <source>
        <strain evidence="3 4">CT1112</strain>
    </source>
</reference>
<dbReference type="eggNOG" id="COG1195">
    <property type="taxonomic scope" value="Bacteria"/>
</dbReference>
<evidence type="ECO:0000313" key="3">
    <source>
        <dbReference type="EMBL" id="EMS72340.1"/>
    </source>
</evidence>
<sequence>MYVSKLIIRNFRVFDSKGITATFKKGVNAVIGENNCGKSALVDALRLAFSTTSYRKEIYFNLSDFHTDSRGIRSNEAFIDVYLDEIPADLFEIWNPENNTKGEFHIKYFAVQLPDGKEKIRYQIWGGPVEGNNLSSETLESIQTAHLGALRDSESELKPTKSGKLANLFSSIVNTDEAKEQVLAAVKLANVNIEGQQSVNQLRDIINTNLSVLEQDLLRQKVGVGLVEPKFEAIAASLRAWLKPRWIYIRNDNLILQLVKDLYSEDEWNQATDSGAEGVFVDVWTTESKTLSDEIKEALSSELSKKFEIMQNGLGYNNLLFMAAVLGDIEAATTETLFSLLLVEEPEAHLHPQLQELVHSFFEKNSDKDNVQVIYTSHSPTLISRIGIDKIVLLFENKHNIDCLSLSESNLDDKDKYYLERYLDVTKSQMLFAKGIIFVEGICEALILPYLAKIIDRPFDKYAVTVVNVDGVSFEPFSKLLCFANDPQRQTIKAAIVTDDDRCTDKSNQTQYISKDIDYDCSQADLNTVISKLEAGSPSDRYNKIVALCQTAHIGVFGAPKTLEYALALTEANIPYMLSAIIDVYPQAGKTLFNQVEQLTDINAKAACIWLFMRERLQQKAEVAQALTKRIADKKIWIKKDDGTFEDSTSNGDFIVPEYIQNAIFLVTKEKTDGRAN</sequence>
<accession>S0FJN1</accession>
<keyword evidence="3" id="KW-0540">Nuclease</keyword>
<name>S0FJN1_RUMCE</name>